<evidence type="ECO:0000256" key="1">
    <source>
        <dbReference type="SAM" id="MobiDB-lite"/>
    </source>
</evidence>
<dbReference type="HOGENOM" id="CLU_2304328_0_0_11"/>
<feature type="compositionally biased region" description="Basic and acidic residues" evidence="1">
    <location>
        <begin position="41"/>
        <end position="51"/>
    </location>
</feature>
<dbReference type="PATRIC" id="fig|1283301.3.peg.5951"/>
<reference evidence="2 3" key="1">
    <citation type="submission" date="2013-02" db="EMBL/GenBank/DDBJ databases">
        <title>Draft Genome Sequence of Streptomyces afghaniensis, Which Produces Compounds of the Julimycin B-Complex.</title>
        <authorList>
            <person name="Gruening B.A."/>
            <person name="Praeg A."/>
            <person name="Erxleben A."/>
            <person name="Guenther S."/>
            <person name="Fiedler H.-P."/>
            <person name="Goodfellow M."/>
            <person name="Mueller M."/>
        </authorList>
    </citation>
    <scope>NUCLEOTIDE SEQUENCE [LARGE SCALE GENOMIC DNA]</scope>
    <source>
        <strain evidence="2 3">772</strain>
    </source>
</reference>
<dbReference type="Proteomes" id="UP000015001">
    <property type="component" value="Unassembled WGS sequence"/>
</dbReference>
<organism evidence="2 3">
    <name type="scientific">Streptomyces afghaniensis 772</name>
    <dbReference type="NCBI Taxonomy" id="1283301"/>
    <lineage>
        <taxon>Bacteria</taxon>
        <taxon>Bacillati</taxon>
        <taxon>Actinomycetota</taxon>
        <taxon>Actinomycetes</taxon>
        <taxon>Kitasatosporales</taxon>
        <taxon>Streptomycetaceae</taxon>
        <taxon>Streptomyces</taxon>
    </lineage>
</organism>
<name>S4NF02_9ACTN</name>
<comment type="caution">
    <text evidence="2">The sequence shown here is derived from an EMBL/GenBank/DDBJ whole genome shotgun (WGS) entry which is preliminary data.</text>
</comment>
<gene>
    <name evidence="2" type="ORF">STAFG_5990</name>
</gene>
<evidence type="ECO:0000313" key="2">
    <source>
        <dbReference type="EMBL" id="EPJ36954.1"/>
    </source>
</evidence>
<feature type="region of interest" description="Disordered" evidence="1">
    <location>
        <begin position="26"/>
        <end position="51"/>
    </location>
</feature>
<proteinExistence type="predicted"/>
<dbReference type="EMBL" id="AOPY01001530">
    <property type="protein sequence ID" value="EPJ36954.1"/>
    <property type="molecule type" value="Genomic_DNA"/>
</dbReference>
<sequence>MLLPRHGPNRRLYGLRPHRSLAPSLIASRARRSPRRIPASSRHDARVTERSDRGVPAFVCRSHAFPVRRRLSRPGAAPEWIGAPRPLLPELSAGLFHGLM</sequence>
<dbReference type="AlphaFoldDB" id="S4NF02"/>
<keyword evidence="3" id="KW-1185">Reference proteome</keyword>
<protein>
    <submittedName>
        <fullName evidence="2">Uncharacterized protein</fullName>
    </submittedName>
</protein>
<evidence type="ECO:0000313" key="3">
    <source>
        <dbReference type="Proteomes" id="UP000015001"/>
    </source>
</evidence>
<accession>S4NF02</accession>